<organism evidence="3 4">
    <name type="scientific">Acidovorax ebreus (strain TPSY)</name>
    <name type="common">Diaphorobacter sp. (strain TPSY)</name>
    <dbReference type="NCBI Taxonomy" id="535289"/>
    <lineage>
        <taxon>Bacteria</taxon>
        <taxon>Pseudomonadati</taxon>
        <taxon>Pseudomonadota</taxon>
        <taxon>Betaproteobacteria</taxon>
        <taxon>Burkholderiales</taxon>
        <taxon>Comamonadaceae</taxon>
        <taxon>Diaphorobacter</taxon>
    </lineage>
</organism>
<keyword evidence="4" id="KW-1185">Reference proteome</keyword>
<dbReference type="PANTHER" id="PTHR45266:SF3">
    <property type="entry name" value="OXALOACETATE DECARBOXYLASE ALPHA CHAIN"/>
    <property type="match status" value="1"/>
</dbReference>
<dbReference type="AlphaFoldDB" id="A0A9J9QG96"/>
<proteinExistence type="predicted"/>
<keyword evidence="1" id="KW-0092">Biotin</keyword>
<protein>
    <submittedName>
        <fullName evidence="3">Biotin/lipoyl attachment domain-containing protein</fullName>
    </submittedName>
</protein>
<accession>A0A9J9QG96</accession>
<dbReference type="InterPro" id="IPR050709">
    <property type="entry name" value="Biotin_Carboxyl_Carrier/Decarb"/>
</dbReference>
<evidence type="ECO:0000313" key="3">
    <source>
        <dbReference type="EMBL" id="ACM34850.1"/>
    </source>
</evidence>
<dbReference type="InterPro" id="IPR000089">
    <property type="entry name" value="Biotin_lipoyl"/>
</dbReference>
<dbReference type="RefSeq" id="WP_015914633.1">
    <property type="nucleotide sequence ID" value="NC_011992.1"/>
</dbReference>
<dbReference type="Proteomes" id="UP000000450">
    <property type="component" value="Chromosome"/>
</dbReference>
<name>A0A9J9QG96_ACIET</name>
<dbReference type="CDD" id="cd06850">
    <property type="entry name" value="biotinyl_domain"/>
    <property type="match status" value="1"/>
</dbReference>
<feature type="domain" description="Lipoyl-binding" evidence="2">
    <location>
        <begin position="1"/>
        <end position="70"/>
    </location>
</feature>
<dbReference type="GeneID" id="84683558"/>
<sequence length="70" mass="6987">MTTIASPIAGLVAAIEAAEGAAIDAGATLIIVESMKMEIPVEAEAAGIVRKLLVAVGEQIAEGQAVAEIE</sequence>
<evidence type="ECO:0000259" key="2">
    <source>
        <dbReference type="PROSITE" id="PS50968"/>
    </source>
</evidence>
<dbReference type="PROSITE" id="PS50968">
    <property type="entry name" value="BIOTINYL_LIPOYL"/>
    <property type="match status" value="1"/>
</dbReference>
<dbReference type="InterPro" id="IPR011053">
    <property type="entry name" value="Single_hybrid_motif"/>
</dbReference>
<evidence type="ECO:0000313" key="4">
    <source>
        <dbReference type="Proteomes" id="UP000000450"/>
    </source>
</evidence>
<dbReference type="EMBL" id="CP001392">
    <property type="protein sequence ID" value="ACM34850.1"/>
    <property type="molecule type" value="Genomic_DNA"/>
</dbReference>
<dbReference type="KEGG" id="dia:Dtpsy_3423"/>
<dbReference type="Gene3D" id="2.40.50.100">
    <property type="match status" value="1"/>
</dbReference>
<gene>
    <name evidence="3" type="ordered locus">Dtpsy_3423</name>
</gene>
<dbReference type="SUPFAM" id="SSF51230">
    <property type="entry name" value="Single hybrid motif"/>
    <property type="match status" value="1"/>
</dbReference>
<dbReference type="Pfam" id="PF00364">
    <property type="entry name" value="Biotin_lipoyl"/>
    <property type="match status" value="1"/>
</dbReference>
<dbReference type="PANTHER" id="PTHR45266">
    <property type="entry name" value="OXALOACETATE DECARBOXYLASE ALPHA CHAIN"/>
    <property type="match status" value="1"/>
</dbReference>
<evidence type="ECO:0000256" key="1">
    <source>
        <dbReference type="ARBA" id="ARBA00023267"/>
    </source>
</evidence>
<reference evidence="3 4" key="1">
    <citation type="journal article" date="2010" name="J. Bacteriol.">
        <title>Completed genome sequence of the anaerobic iron-oxidizing bacterium Acidovorax ebreus strain TPSY.</title>
        <authorList>
            <person name="Byrne-Bailey K.G."/>
            <person name="Weber K.A."/>
            <person name="Chair A.H."/>
            <person name="Bose S."/>
            <person name="Knox T."/>
            <person name="Spanbauer T.L."/>
            <person name="Chertkov O."/>
            <person name="Coates J.D."/>
        </authorList>
    </citation>
    <scope>NUCLEOTIDE SEQUENCE [LARGE SCALE GENOMIC DNA]</scope>
    <source>
        <strain evidence="3 4">TPSY</strain>
    </source>
</reference>